<dbReference type="RefSeq" id="WP_408126860.1">
    <property type="nucleotide sequence ID" value="NZ_JBFNFH010000019.1"/>
</dbReference>
<feature type="domain" description="Bacterial type II secretion system protein E" evidence="2">
    <location>
        <begin position="61"/>
        <end position="347"/>
    </location>
</feature>
<dbReference type="Pfam" id="PF00437">
    <property type="entry name" value="T2SSE"/>
    <property type="match status" value="1"/>
</dbReference>
<evidence type="ECO:0000259" key="2">
    <source>
        <dbReference type="Pfam" id="PF00437"/>
    </source>
</evidence>
<dbReference type="InterPro" id="IPR001482">
    <property type="entry name" value="T2SS/T4SS_dom"/>
</dbReference>
<reference evidence="3 4" key="1">
    <citation type="journal article" date="2024" name="Front. Microbiol.">
        <title>Pangenomic and biochemical analyses of Helcococcus ovis reveal widespread tetracycline resistance and a novel bacterial species, Helcococcus bovis.</title>
        <authorList>
            <person name="Cunha F."/>
            <person name="Zhai Y."/>
            <person name="Casaro S."/>
            <person name="Jones K.L."/>
            <person name="Hernandez M."/>
            <person name="Bisinotto R.S."/>
            <person name="Kariyawasam S."/>
            <person name="Brown M.B."/>
            <person name="Phillips A."/>
            <person name="Jeong K.C."/>
            <person name="Galvao K.N."/>
        </authorList>
    </citation>
    <scope>NUCLEOTIDE SEQUENCE [LARGE SCALE GENOMIC DNA]</scope>
    <source>
        <strain evidence="3 4">KG197</strain>
    </source>
</reference>
<name>A0ABW9F908_9FIRM</name>
<dbReference type="PANTHER" id="PTHR30486">
    <property type="entry name" value="TWITCHING MOTILITY PROTEIN PILT"/>
    <property type="match status" value="1"/>
</dbReference>
<keyword evidence="4" id="KW-1185">Reference proteome</keyword>
<comment type="caution">
    <text evidence="3">The sequence shown here is derived from an EMBL/GenBank/DDBJ whole genome shotgun (WGS) entry which is preliminary data.</text>
</comment>
<evidence type="ECO:0000313" key="3">
    <source>
        <dbReference type="EMBL" id="MFM1525450.1"/>
    </source>
</evidence>
<dbReference type="SUPFAM" id="SSF52540">
    <property type="entry name" value="P-loop containing nucleoside triphosphate hydrolases"/>
    <property type="match status" value="1"/>
</dbReference>
<dbReference type="InterPro" id="IPR050921">
    <property type="entry name" value="T4SS_GSP_E_ATPase"/>
</dbReference>
<protein>
    <submittedName>
        <fullName evidence="3">ATPase, T2SS/T4P/T4SS family</fullName>
    </submittedName>
</protein>
<dbReference type="PANTHER" id="PTHR30486:SF6">
    <property type="entry name" value="TYPE IV PILUS RETRACTATION ATPASE PILT"/>
    <property type="match status" value="1"/>
</dbReference>
<organism evidence="3 4">
    <name type="scientific">Helcococcus bovis</name>
    <dbReference type="NCBI Taxonomy" id="3153252"/>
    <lineage>
        <taxon>Bacteria</taxon>
        <taxon>Bacillati</taxon>
        <taxon>Bacillota</taxon>
        <taxon>Tissierellia</taxon>
        <taxon>Tissierellales</taxon>
        <taxon>Peptoniphilaceae</taxon>
        <taxon>Helcococcus</taxon>
    </lineage>
</organism>
<comment type="similarity">
    <text evidence="1">Belongs to the GSP E family.</text>
</comment>
<gene>
    <name evidence="3" type="ORF">ABGF40_07165</name>
</gene>
<evidence type="ECO:0000313" key="4">
    <source>
        <dbReference type="Proteomes" id="UP001629536"/>
    </source>
</evidence>
<dbReference type="EMBL" id="JBFNFH010000019">
    <property type="protein sequence ID" value="MFM1525450.1"/>
    <property type="molecule type" value="Genomic_DNA"/>
</dbReference>
<dbReference type="CDD" id="cd01130">
    <property type="entry name" value="VirB11-like_ATPase"/>
    <property type="match status" value="1"/>
</dbReference>
<dbReference type="Proteomes" id="UP001629536">
    <property type="component" value="Unassembled WGS sequence"/>
</dbReference>
<dbReference type="InterPro" id="IPR027417">
    <property type="entry name" value="P-loop_NTPase"/>
</dbReference>
<proteinExistence type="inferred from homology"/>
<dbReference type="Gene3D" id="3.30.450.380">
    <property type="match status" value="1"/>
</dbReference>
<sequence length="396" mass="45443">MIDYTKVKNYVKSYEIISLNDNQLNQYFNNAILTYCNDEKINVDIDEIRKTIKDLQYEYRGLSIIDKLLEDEDINEIMVNSFNNIFVEYKGKMIKSKYTFSDDEHYNRIIQKIVGDAGREVNVSSPIVDATLYDGSRVNIVLPPISKNSPSMTIRKFSNKGITINDLILYKTIDNDVAKFLNQIIKAKYNLIISGGTSTGKTTFLNAISEFISNDERIITIEDSRELNLINKDNLISLETRNSNNSKKGEITIKELIKTSLRMRPDRIIVGEVRADESLDMLQSMQTGHEGSLTTVHANSGKDLLSRLETMVLRASDDIPLEAIKRLINSSIEIIIQLKRVNHLKRRVVEISEIIQADDGSTLINQIYKYDYKTDKLNKIGELINIEKIERIRDEK</sequence>
<evidence type="ECO:0000256" key="1">
    <source>
        <dbReference type="ARBA" id="ARBA00006611"/>
    </source>
</evidence>
<accession>A0ABW9F908</accession>
<dbReference type="Gene3D" id="3.40.50.300">
    <property type="entry name" value="P-loop containing nucleotide triphosphate hydrolases"/>
    <property type="match status" value="1"/>
</dbReference>